<sequence length="215" mass="23886">MNSFQQQLKHLREQQQLTVDGVASKMSFTAQTIQMLEDTDDLFSLELPTQSLKNYYRKYGECLGMPERKIVSMLNKIDYLDYKRSRKGKMKPFDYLNRLVILILIALLAHTVYTLYQQQKANALKQSVVTLSAPVVSQSTEQERQAISSSMNDQTSNATATPNAATSNTTTNSVMTSNTTGASAAVNTDTANTVAPTTLQQNDVTQQQSAEQQNA</sequence>
<dbReference type="Gene3D" id="1.10.260.40">
    <property type="entry name" value="lambda repressor-like DNA-binding domains"/>
    <property type="match status" value="1"/>
</dbReference>
<dbReference type="OrthoDB" id="5604618at2"/>
<feature type="compositionally biased region" description="Low complexity" evidence="1">
    <location>
        <begin position="155"/>
        <end position="177"/>
    </location>
</feature>
<keyword evidence="2" id="KW-0812">Transmembrane</keyword>
<comment type="caution">
    <text evidence="3">The sequence shown here is derived from an EMBL/GenBank/DDBJ whole genome shotgun (WGS) entry which is preliminary data.</text>
</comment>
<keyword evidence="4" id="KW-1185">Reference proteome</keyword>
<evidence type="ECO:0000313" key="4">
    <source>
        <dbReference type="Proteomes" id="UP000636949"/>
    </source>
</evidence>
<feature type="transmembrane region" description="Helical" evidence="2">
    <location>
        <begin position="95"/>
        <end position="116"/>
    </location>
</feature>
<accession>A0A8J2Z3P8</accession>
<dbReference type="Proteomes" id="UP000636949">
    <property type="component" value="Unassembled WGS sequence"/>
</dbReference>
<evidence type="ECO:0000256" key="2">
    <source>
        <dbReference type="SAM" id="Phobius"/>
    </source>
</evidence>
<keyword evidence="2" id="KW-0472">Membrane</keyword>
<reference evidence="3" key="2">
    <citation type="submission" date="2020-09" db="EMBL/GenBank/DDBJ databases">
        <authorList>
            <person name="Sun Q."/>
            <person name="Zhou Y."/>
        </authorList>
    </citation>
    <scope>NUCLEOTIDE SEQUENCE</scope>
    <source>
        <strain evidence="3">CGMCC 1.15758</strain>
    </source>
</reference>
<dbReference type="RefSeq" id="WP_117002021.1">
    <property type="nucleotide sequence ID" value="NZ_BMJS01000008.1"/>
</dbReference>
<dbReference type="EMBL" id="BMJS01000008">
    <property type="protein sequence ID" value="GGF94823.1"/>
    <property type="molecule type" value="Genomic_DNA"/>
</dbReference>
<proteinExistence type="predicted"/>
<dbReference type="GO" id="GO:0003677">
    <property type="term" value="F:DNA binding"/>
    <property type="evidence" value="ECO:0007669"/>
    <property type="project" value="UniProtKB-KW"/>
</dbReference>
<feature type="region of interest" description="Disordered" evidence="1">
    <location>
        <begin position="142"/>
        <end position="177"/>
    </location>
</feature>
<protein>
    <submittedName>
        <fullName evidence="3">DNA-binding protein</fullName>
    </submittedName>
</protein>
<dbReference type="AlphaFoldDB" id="A0A8J2Z3P8"/>
<feature type="compositionally biased region" description="Polar residues" evidence="1">
    <location>
        <begin position="142"/>
        <end position="154"/>
    </location>
</feature>
<evidence type="ECO:0000313" key="3">
    <source>
        <dbReference type="EMBL" id="GGF94823.1"/>
    </source>
</evidence>
<keyword evidence="3" id="KW-0238">DNA-binding</keyword>
<organism evidence="3 4">
    <name type="scientific">Cysteiniphilum litorale</name>
    <dbReference type="NCBI Taxonomy" id="2056700"/>
    <lineage>
        <taxon>Bacteria</taxon>
        <taxon>Pseudomonadati</taxon>
        <taxon>Pseudomonadota</taxon>
        <taxon>Gammaproteobacteria</taxon>
        <taxon>Thiotrichales</taxon>
        <taxon>Fastidiosibacteraceae</taxon>
        <taxon>Cysteiniphilum</taxon>
    </lineage>
</organism>
<gene>
    <name evidence="3" type="ORF">GCM10010995_10050</name>
</gene>
<evidence type="ECO:0000256" key="1">
    <source>
        <dbReference type="SAM" id="MobiDB-lite"/>
    </source>
</evidence>
<reference evidence="3" key="1">
    <citation type="journal article" date="2014" name="Int. J. Syst. Evol. Microbiol.">
        <title>Complete genome sequence of Corynebacterium casei LMG S-19264T (=DSM 44701T), isolated from a smear-ripened cheese.</title>
        <authorList>
            <consortium name="US DOE Joint Genome Institute (JGI-PGF)"/>
            <person name="Walter F."/>
            <person name="Albersmeier A."/>
            <person name="Kalinowski J."/>
            <person name="Ruckert C."/>
        </authorList>
    </citation>
    <scope>NUCLEOTIDE SEQUENCE</scope>
    <source>
        <strain evidence="3">CGMCC 1.15758</strain>
    </source>
</reference>
<keyword evidence="2" id="KW-1133">Transmembrane helix</keyword>
<dbReference type="InterPro" id="IPR010982">
    <property type="entry name" value="Lambda_DNA-bd_dom_sf"/>
</dbReference>
<name>A0A8J2Z3P8_9GAMM</name>